<name>A0ABR8U7V3_9BACL</name>
<sequence>MVLFVLPSMKVEEVQAASGGYDWGKFRVIGYDYQTSGSAVRGLQSFLYATEYNSIKFDQSGGIDGVFGQTTYTVLRDFQSKNSLVVDGIAGAATWKKFKQKSWWINSYTLNYHDSLTNLHVYVNELDQSNIHYRLEACPPVSGSCTLLSSGKIHP</sequence>
<dbReference type="InterPro" id="IPR002477">
    <property type="entry name" value="Peptidoglycan-bd-like"/>
</dbReference>
<organism evidence="2 3">
    <name type="scientific">Sporosarcina quadrami</name>
    <dbReference type="NCBI Taxonomy" id="2762234"/>
    <lineage>
        <taxon>Bacteria</taxon>
        <taxon>Bacillati</taxon>
        <taxon>Bacillota</taxon>
        <taxon>Bacilli</taxon>
        <taxon>Bacillales</taxon>
        <taxon>Caryophanaceae</taxon>
        <taxon>Sporosarcina</taxon>
    </lineage>
</organism>
<accession>A0ABR8U7V3</accession>
<evidence type="ECO:0000313" key="2">
    <source>
        <dbReference type="EMBL" id="MBD7983788.1"/>
    </source>
</evidence>
<dbReference type="InterPro" id="IPR036365">
    <property type="entry name" value="PGBD-like_sf"/>
</dbReference>
<reference evidence="2 3" key="1">
    <citation type="submission" date="2020-08" db="EMBL/GenBank/DDBJ databases">
        <title>A Genomic Blueprint of the Chicken Gut Microbiome.</title>
        <authorList>
            <person name="Gilroy R."/>
            <person name="Ravi A."/>
            <person name="Getino M."/>
            <person name="Pursley I."/>
            <person name="Horton D.L."/>
            <person name="Alikhan N.-F."/>
            <person name="Baker D."/>
            <person name="Gharbi K."/>
            <person name="Hall N."/>
            <person name="Watson M."/>
            <person name="Adriaenssens E.M."/>
            <person name="Foster-Nyarko E."/>
            <person name="Jarju S."/>
            <person name="Secka A."/>
            <person name="Antonio M."/>
            <person name="Oren A."/>
            <person name="Chaudhuri R."/>
            <person name="La Ragione R.M."/>
            <person name="Hildebrand F."/>
            <person name="Pallen M.J."/>
        </authorList>
    </citation>
    <scope>NUCLEOTIDE SEQUENCE [LARGE SCALE GENOMIC DNA]</scope>
    <source>
        <strain evidence="2 3">Sa2YVA2</strain>
    </source>
</reference>
<dbReference type="SUPFAM" id="SSF47090">
    <property type="entry name" value="PGBD-like"/>
    <property type="match status" value="1"/>
</dbReference>
<gene>
    <name evidence="2" type="ORF">H9649_04280</name>
</gene>
<evidence type="ECO:0000313" key="3">
    <source>
        <dbReference type="Proteomes" id="UP000626786"/>
    </source>
</evidence>
<proteinExistence type="predicted"/>
<comment type="caution">
    <text evidence="2">The sequence shown here is derived from an EMBL/GenBank/DDBJ whole genome shotgun (WGS) entry which is preliminary data.</text>
</comment>
<dbReference type="Pfam" id="PF01471">
    <property type="entry name" value="PG_binding_1"/>
    <property type="match status" value="1"/>
</dbReference>
<dbReference type="InterPro" id="IPR036366">
    <property type="entry name" value="PGBDSf"/>
</dbReference>
<protein>
    <submittedName>
        <fullName evidence="2">Peptidoglycan-binding protein</fullName>
    </submittedName>
</protein>
<dbReference type="Proteomes" id="UP000626786">
    <property type="component" value="Unassembled WGS sequence"/>
</dbReference>
<feature type="domain" description="Peptidoglycan binding-like" evidence="1">
    <location>
        <begin position="36"/>
        <end position="97"/>
    </location>
</feature>
<keyword evidence="3" id="KW-1185">Reference proteome</keyword>
<dbReference type="Gene3D" id="1.10.101.10">
    <property type="entry name" value="PGBD-like superfamily/PGBD"/>
    <property type="match status" value="1"/>
</dbReference>
<dbReference type="EMBL" id="JACSQN010000003">
    <property type="protein sequence ID" value="MBD7983788.1"/>
    <property type="molecule type" value="Genomic_DNA"/>
</dbReference>
<evidence type="ECO:0000259" key="1">
    <source>
        <dbReference type="Pfam" id="PF01471"/>
    </source>
</evidence>